<comment type="caution">
    <text evidence="1">The sequence shown here is derived from an EMBL/GenBank/DDBJ whole genome shotgun (WGS) entry which is preliminary data.</text>
</comment>
<organism evidence="1 2">
    <name type="scientific">Cnephaeus nilssonii</name>
    <name type="common">Northern bat</name>
    <name type="synonym">Eptesicus nilssonii</name>
    <dbReference type="NCBI Taxonomy" id="3371016"/>
    <lineage>
        <taxon>Eukaryota</taxon>
        <taxon>Metazoa</taxon>
        <taxon>Chordata</taxon>
        <taxon>Craniata</taxon>
        <taxon>Vertebrata</taxon>
        <taxon>Euteleostomi</taxon>
        <taxon>Mammalia</taxon>
        <taxon>Eutheria</taxon>
        <taxon>Laurasiatheria</taxon>
        <taxon>Chiroptera</taxon>
        <taxon>Yangochiroptera</taxon>
        <taxon>Vespertilionidae</taxon>
        <taxon>Cnephaeus</taxon>
    </lineage>
</organism>
<dbReference type="EMBL" id="JAULJE010000015">
    <property type="protein sequence ID" value="KAK1334444.1"/>
    <property type="molecule type" value="Genomic_DNA"/>
</dbReference>
<name>A0AA40HND9_CNENI</name>
<keyword evidence="2" id="KW-1185">Reference proteome</keyword>
<dbReference type="Proteomes" id="UP001177744">
    <property type="component" value="Unassembled WGS sequence"/>
</dbReference>
<accession>A0AA40HND9</accession>
<evidence type="ECO:0000313" key="1">
    <source>
        <dbReference type="EMBL" id="KAK1334444.1"/>
    </source>
</evidence>
<proteinExistence type="predicted"/>
<evidence type="ECO:0000313" key="2">
    <source>
        <dbReference type="Proteomes" id="UP001177744"/>
    </source>
</evidence>
<reference evidence="1" key="1">
    <citation type="submission" date="2023-06" db="EMBL/GenBank/DDBJ databases">
        <title>Reference genome for the Northern bat (Eptesicus nilssonii), a most northern bat species.</title>
        <authorList>
            <person name="Laine V.N."/>
            <person name="Pulliainen A.T."/>
            <person name="Lilley T.M."/>
        </authorList>
    </citation>
    <scope>NUCLEOTIDE SEQUENCE</scope>
    <source>
        <strain evidence="1">BLF_Eptnil</strain>
        <tissue evidence="1">Kidney</tissue>
    </source>
</reference>
<gene>
    <name evidence="1" type="ORF">QTO34_005450</name>
</gene>
<sequence>MEPHSHCHHSHTLTVPALLVPTDGAEQLGPVPAAGVCGANTFSRYKWWLLQSGLQPPLTSADGAERLGLAPGSGSGCKQKLQCRLRV</sequence>
<protein>
    <submittedName>
        <fullName evidence="1">Uncharacterized protein</fullName>
    </submittedName>
</protein>
<dbReference type="AlphaFoldDB" id="A0AA40HND9"/>